<proteinExistence type="predicted"/>
<reference evidence="1" key="1">
    <citation type="submission" date="2014-11" db="EMBL/GenBank/DDBJ databases">
        <authorList>
            <person name="Amaro Gonzalez C."/>
        </authorList>
    </citation>
    <scope>NUCLEOTIDE SEQUENCE</scope>
</reference>
<reference evidence="1" key="2">
    <citation type="journal article" date="2015" name="Fish Shellfish Immunol.">
        <title>Early steps in the European eel (Anguilla anguilla)-Vibrio vulnificus interaction in the gills: Role of the RtxA13 toxin.</title>
        <authorList>
            <person name="Callol A."/>
            <person name="Pajuelo D."/>
            <person name="Ebbesson L."/>
            <person name="Teles M."/>
            <person name="MacKenzie S."/>
            <person name="Amaro C."/>
        </authorList>
    </citation>
    <scope>NUCLEOTIDE SEQUENCE</scope>
</reference>
<evidence type="ECO:0000313" key="1">
    <source>
        <dbReference type="EMBL" id="JAH92997.1"/>
    </source>
</evidence>
<name>A0A0E9WRJ7_ANGAN</name>
<dbReference type="EMBL" id="GBXM01015580">
    <property type="protein sequence ID" value="JAH92997.1"/>
    <property type="molecule type" value="Transcribed_RNA"/>
</dbReference>
<accession>A0A0E9WRJ7</accession>
<dbReference type="AlphaFoldDB" id="A0A0E9WRJ7"/>
<protein>
    <submittedName>
        <fullName evidence="1">Uncharacterized protein</fullName>
    </submittedName>
</protein>
<organism evidence="1">
    <name type="scientific">Anguilla anguilla</name>
    <name type="common">European freshwater eel</name>
    <name type="synonym">Muraena anguilla</name>
    <dbReference type="NCBI Taxonomy" id="7936"/>
    <lineage>
        <taxon>Eukaryota</taxon>
        <taxon>Metazoa</taxon>
        <taxon>Chordata</taxon>
        <taxon>Craniata</taxon>
        <taxon>Vertebrata</taxon>
        <taxon>Euteleostomi</taxon>
        <taxon>Actinopterygii</taxon>
        <taxon>Neopterygii</taxon>
        <taxon>Teleostei</taxon>
        <taxon>Anguilliformes</taxon>
        <taxon>Anguillidae</taxon>
        <taxon>Anguilla</taxon>
    </lineage>
</organism>
<sequence>MSTYHFFPLRTLFSVLINVIKVKIPVFQEMAFSARKQKKRSLFNCLDRMLPAKIHMAIKKDI</sequence>